<evidence type="ECO:0000256" key="5">
    <source>
        <dbReference type="ARBA" id="ARBA00022989"/>
    </source>
</evidence>
<evidence type="ECO:0000256" key="11">
    <source>
        <dbReference type="RuleBase" id="RU000679"/>
    </source>
</evidence>
<evidence type="ECO:0000256" key="9">
    <source>
        <dbReference type="ARBA" id="ARBA00023201"/>
    </source>
</evidence>
<protein>
    <submittedName>
        <fullName evidence="14">Uncharacterized protein</fullName>
    </submittedName>
</protein>
<dbReference type="InterPro" id="IPR020903">
    <property type="entry name" value="ENaC_CS"/>
</dbReference>
<dbReference type="GO" id="GO:0015280">
    <property type="term" value="F:ligand-gated sodium channel activity"/>
    <property type="evidence" value="ECO:0007669"/>
    <property type="project" value="TreeGrafter"/>
</dbReference>
<dbReference type="Proteomes" id="UP000596742">
    <property type="component" value="Unassembled WGS sequence"/>
</dbReference>
<dbReference type="GO" id="GO:0005886">
    <property type="term" value="C:plasma membrane"/>
    <property type="evidence" value="ECO:0007669"/>
    <property type="project" value="TreeGrafter"/>
</dbReference>
<evidence type="ECO:0000256" key="3">
    <source>
        <dbReference type="ARBA" id="ARBA00022461"/>
    </source>
</evidence>
<accession>A0A8B6BVN1</accession>
<gene>
    <name evidence="14" type="ORF">MGAL_10B061307</name>
</gene>
<feature type="transmembrane region" description="Helical" evidence="13">
    <location>
        <begin position="86"/>
        <end position="107"/>
    </location>
</feature>
<keyword evidence="15" id="KW-1185">Reference proteome</keyword>
<name>A0A8B6BVN1_MYTGA</name>
<evidence type="ECO:0000256" key="12">
    <source>
        <dbReference type="SAM" id="MobiDB-lite"/>
    </source>
</evidence>
<feature type="compositionally biased region" description="Basic and acidic residues" evidence="12">
    <location>
        <begin position="555"/>
        <end position="576"/>
    </location>
</feature>
<evidence type="ECO:0000256" key="7">
    <source>
        <dbReference type="ARBA" id="ARBA00023065"/>
    </source>
</evidence>
<keyword evidence="10 11" id="KW-0407">Ion channel</keyword>
<dbReference type="Gene3D" id="1.10.287.770">
    <property type="entry name" value="YojJ-like"/>
    <property type="match status" value="1"/>
</dbReference>
<keyword evidence="8 13" id="KW-0472">Membrane</keyword>
<dbReference type="PANTHER" id="PTHR11690">
    <property type="entry name" value="AMILORIDE-SENSITIVE SODIUM CHANNEL-RELATED"/>
    <property type="match status" value="1"/>
</dbReference>
<organism evidence="14 15">
    <name type="scientific">Mytilus galloprovincialis</name>
    <name type="common">Mediterranean mussel</name>
    <dbReference type="NCBI Taxonomy" id="29158"/>
    <lineage>
        <taxon>Eukaryota</taxon>
        <taxon>Metazoa</taxon>
        <taxon>Spiralia</taxon>
        <taxon>Lophotrochozoa</taxon>
        <taxon>Mollusca</taxon>
        <taxon>Bivalvia</taxon>
        <taxon>Autobranchia</taxon>
        <taxon>Pteriomorphia</taxon>
        <taxon>Mytilida</taxon>
        <taxon>Mytiloidea</taxon>
        <taxon>Mytilidae</taxon>
        <taxon>Mytilinae</taxon>
        <taxon>Mytilus</taxon>
    </lineage>
</organism>
<evidence type="ECO:0000256" key="13">
    <source>
        <dbReference type="SAM" id="Phobius"/>
    </source>
</evidence>
<keyword evidence="6" id="KW-0915">Sodium</keyword>
<evidence type="ECO:0000256" key="10">
    <source>
        <dbReference type="ARBA" id="ARBA00023303"/>
    </source>
</evidence>
<evidence type="ECO:0000256" key="4">
    <source>
        <dbReference type="ARBA" id="ARBA00022692"/>
    </source>
</evidence>
<sequence>MYGRHDVRSQSRDENYCMGSEYFKNTKNTEPPVDYGDHLRENEETESLDSEGKQKSFNRLCVRFAEKTSMQGLPWINAAKLWYAKVFWVFLLLCGIAGMTLHLYSLIDQFLQFDVQVSISLGFNHLVLPAVTVCNVNAVKKSELNIMSEALQSLVAQTDPSRFNVPPGKKRKKRYVDEFDNINFDNLSRSYDFTNKGGQKKDNNFQITQTFQALYMQHPRSTRRKAGHQLNNLLIGCSFGGYQCYQSNFTWFQTEDYGNCFTIQSEEFVVTSAGPDSGLELTLYTETDEYLTGITQGYGARIQIHDRYTYPFPSDEGEYVASGFETHVALKQVELIRKGSPYGECQDVTAYQSNYGAKYTRTLCQNFCKQQLVVDSCGCFDNAESDLFFTLNYTFSVVPCLSETERVCLAQLEADLQGRTLECPECVKPCQETQFGKSFSARNWPTDEYANVLMEGVCEKLPKQACDQMTSKANDYRALGHNFVKIKIYFEDLNYELIEETPEIEVQQFASDVGGAIGLWIGLSIISMFELFQLMLECCAFGVHKCRTPPVPKKKQSDRYKEKSNPSVRKDTRQQELPKQYLNGNGNPYSDWKSHV</sequence>
<dbReference type="OrthoDB" id="6021021at2759"/>
<evidence type="ECO:0000313" key="14">
    <source>
        <dbReference type="EMBL" id="VDH96659.1"/>
    </source>
</evidence>
<evidence type="ECO:0000313" key="15">
    <source>
        <dbReference type="Proteomes" id="UP000596742"/>
    </source>
</evidence>
<comment type="subcellular location">
    <subcellularLocation>
        <location evidence="1">Membrane</location>
        <topology evidence="1">Multi-pass membrane protein</topology>
    </subcellularLocation>
</comment>
<feature type="region of interest" description="Disordered" evidence="12">
    <location>
        <begin position="550"/>
        <end position="596"/>
    </location>
</feature>
<keyword evidence="9 11" id="KW-0739">Sodium transport</keyword>
<evidence type="ECO:0000256" key="8">
    <source>
        <dbReference type="ARBA" id="ARBA00023136"/>
    </source>
</evidence>
<comment type="caution">
    <text evidence="14">The sequence shown here is derived from an EMBL/GenBank/DDBJ whole genome shotgun (WGS) entry which is preliminary data.</text>
</comment>
<dbReference type="InterPro" id="IPR001873">
    <property type="entry name" value="ENaC"/>
</dbReference>
<dbReference type="PRINTS" id="PR01078">
    <property type="entry name" value="AMINACHANNEL"/>
</dbReference>
<dbReference type="EMBL" id="UYJE01000806">
    <property type="protein sequence ID" value="VDH96659.1"/>
    <property type="molecule type" value="Genomic_DNA"/>
</dbReference>
<keyword evidence="5 13" id="KW-1133">Transmembrane helix</keyword>
<evidence type="ECO:0000256" key="1">
    <source>
        <dbReference type="ARBA" id="ARBA00004141"/>
    </source>
</evidence>
<reference evidence="14" key="1">
    <citation type="submission" date="2018-11" db="EMBL/GenBank/DDBJ databases">
        <authorList>
            <person name="Alioto T."/>
            <person name="Alioto T."/>
        </authorList>
    </citation>
    <scope>NUCLEOTIDE SEQUENCE</scope>
</reference>
<proteinExistence type="inferred from homology"/>
<evidence type="ECO:0000256" key="6">
    <source>
        <dbReference type="ARBA" id="ARBA00023053"/>
    </source>
</evidence>
<dbReference type="Gene3D" id="2.60.470.10">
    <property type="entry name" value="Acid-sensing ion channels like domains"/>
    <property type="match status" value="1"/>
</dbReference>
<keyword evidence="3 11" id="KW-0894">Sodium channel</keyword>
<dbReference type="PANTHER" id="PTHR11690:SF248">
    <property type="entry name" value="PICKPOCKET 17, ISOFORM A"/>
    <property type="match status" value="1"/>
</dbReference>
<dbReference type="AlphaFoldDB" id="A0A8B6BVN1"/>
<evidence type="ECO:0000256" key="2">
    <source>
        <dbReference type="ARBA" id="ARBA00022448"/>
    </source>
</evidence>
<dbReference type="Pfam" id="PF00858">
    <property type="entry name" value="ASC"/>
    <property type="match status" value="1"/>
</dbReference>
<keyword evidence="4 11" id="KW-0812">Transmembrane</keyword>
<dbReference type="PROSITE" id="PS01206">
    <property type="entry name" value="ASC"/>
    <property type="match status" value="1"/>
</dbReference>
<comment type="similarity">
    <text evidence="11">Belongs to the amiloride-sensitive sodium channel (TC 1.A.6) family.</text>
</comment>
<keyword evidence="7 11" id="KW-0406">Ion transport</keyword>
<keyword evidence="2 11" id="KW-0813">Transport</keyword>